<proteinExistence type="predicted"/>
<feature type="region of interest" description="Disordered" evidence="1">
    <location>
        <begin position="439"/>
        <end position="463"/>
    </location>
</feature>
<evidence type="ECO:0000259" key="2">
    <source>
        <dbReference type="Pfam" id="PF15477"/>
    </source>
</evidence>
<feature type="compositionally biased region" description="Basic and acidic residues" evidence="1">
    <location>
        <begin position="205"/>
        <end position="245"/>
    </location>
</feature>
<feature type="compositionally biased region" description="Basic and acidic residues" evidence="1">
    <location>
        <begin position="45"/>
        <end position="84"/>
    </location>
</feature>
<feature type="compositionally biased region" description="Basic and acidic residues" evidence="1">
    <location>
        <begin position="442"/>
        <end position="451"/>
    </location>
</feature>
<organism evidence="3 4">
    <name type="scientific">Morus notabilis</name>
    <dbReference type="NCBI Taxonomy" id="981085"/>
    <lineage>
        <taxon>Eukaryota</taxon>
        <taxon>Viridiplantae</taxon>
        <taxon>Streptophyta</taxon>
        <taxon>Embryophyta</taxon>
        <taxon>Tracheophyta</taxon>
        <taxon>Spermatophyta</taxon>
        <taxon>Magnoliopsida</taxon>
        <taxon>eudicotyledons</taxon>
        <taxon>Gunneridae</taxon>
        <taxon>Pentapetalae</taxon>
        <taxon>rosids</taxon>
        <taxon>fabids</taxon>
        <taxon>Rosales</taxon>
        <taxon>Moraceae</taxon>
        <taxon>Moreae</taxon>
        <taxon>Morus</taxon>
    </lineage>
</organism>
<evidence type="ECO:0000313" key="3">
    <source>
        <dbReference type="EMBL" id="EXC34985.1"/>
    </source>
</evidence>
<feature type="compositionally biased region" description="Basic and acidic residues" evidence="1">
    <location>
        <begin position="141"/>
        <end position="198"/>
    </location>
</feature>
<dbReference type="EMBL" id="KE346353">
    <property type="protein sequence ID" value="EXC34985.1"/>
    <property type="molecule type" value="Genomic_DNA"/>
</dbReference>
<dbReference type="PANTHER" id="PTHR22426:SF2">
    <property type="entry name" value="ARGININE_SERINE-RICH COILED-COIL PROTEIN 2"/>
    <property type="match status" value="1"/>
</dbReference>
<protein>
    <recommendedName>
        <fullName evidence="2">Small acidic protein-like domain-containing protein</fullName>
    </recommendedName>
</protein>
<feature type="region of interest" description="Disordered" evidence="1">
    <location>
        <begin position="1"/>
        <end position="246"/>
    </location>
</feature>
<feature type="domain" description="Small acidic protein-like" evidence="2">
    <location>
        <begin position="420"/>
        <end position="490"/>
    </location>
</feature>
<evidence type="ECO:0000313" key="4">
    <source>
        <dbReference type="Proteomes" id="UP000030645"/>
    </source>
</evidence>
<gene>
    <name evidence="3" type="ORF">L484_014712</name>
</gene>
<dbReference type="eggNOG" id="ENOG502QRYB">
    <property type="taxonomic scope" value="Eukaryota"/>
</dbReference>
<feature type="region of interest" description="Disordered" evidence="1">
    <location>
        <begin position="262"/>
        <end position="306"/>
    </location>
</feature>
<dbReference type="AlphaFoldDB" id="W9SM93"/>
<dbReference type="OrthoDB" id="1928974at2759"/>
<dbReference type="KEGG" id="mnt:21397839"/>
<feature type="compositionally biased region" description="Basic and acidic residues" evidence="1">
    <location>
        <begin position="92"/>
        <end position="101"/>
    </location>
</feature>
<dbReference type="PANTHER" id="PTHR22426">
    <property type="entry name" value="ARGININE_SERINE-RICH COILED-COIL PROTEIN 2"/>
    <property type="match status" value="1"/>
</dbReference>
<dbReference type="Proteomes" id="UP000030645">
    <property type="component" value="Unassembled WGS sequence"/>
</dbReference>
<evidence type="ECO:0000256" key="1">
    <source>
        <dbReference type="SAM" id="MobiDB-lite"/>
    </source>
</evidence>
<feature type="compositionally biased region" description="Polar residues" evidence="1">
    <location>
        <begin position="1"/>
        <end position="12"/>
    </location>
</feature>
<feature type="compositionally biased region" description="Basic and acidic residues" evidence="1">
    <location>
        <begin position="262"/>
        <end position="299"/>
    </location>
</feature>
<feature type="compositionally biased region" description="Basic and acidic residues" evidence="1">
    <location>
        <begin position="110"/>
        <end position="127"/>
    </location>
</feature>
<accession>W9SM93</accession>
<feature type="region of interest" description="Disordered" evidence="1">
    <location>
        <begin position="334"/>
        <end position="356"/>
    </location>
</feature>
<dbReference type="STRING" id="981085.W9SM93"/>
<keyword evidence="4" id="KW-1185">Reference proteome</keyword>
<dbReference type="InterPro" id="IPR028124">
    <property type="entry name" value="SMAP_dom"/>
</dbReference>
<sequence>MDSNLQSPNQDNVDVKPAFRKPTTDATNRKYRRHSPVSGSQSDGSPERERSASPKLTGEDPRRVHESQSRRKDDGKEVDRDSYRSHYGRGSDSYRHSDRQFSRSSHRYSRHDDYSKHDKHADDEERNHRRLSSRSGWESKGGTHIDHSKLRDHLRDGGKYSRDRYDSYLYNSKDRERETSSLEHHKYNDRDSSFDKAKSGKRHPHPEDVERERRGMEKDGQDDKRDFRRSSGDYRGDREEVKGHSIDFYSRNRAKECYKNEAKEIDGQCLTKEGKKKYDDVETNRSNDQYIREPAEQSGEKSVIGSENQEFLSKRQKFSLDKYTDAGKKVSKFSTVADVKESSPQQPPDHKLTAGEDQVNVSNFANDLNAAKVAAMKAAESVNKNLVGGVGTGFMTADQKKKLLWGNKKTTIAEESGHRWDSTLFSDRERQEKFNKLMGVKADQKADHKPENQSGSDLLQAEKQRELQLDLEKQYTAGLRRRDGRTVGLGL</sequence>
<dbReference type="Pfam" id="PF15477">
    <property type="entry name" value="SMAP"/>
    <property type="match status" value="1"/>
</dbReference>
<reference evidence="4" key="1">
    <citation type="submission" date="2013-01" db="EMBL/GenBank/DDBJ databases">
        <title>Draft Genome Sequence of a Mulberry Tree, Morus notabilis C.K. Schneid.</title>
        <authorList>
            <person name="He N."/>
            <person name="Zhao S."/>
        </authorList>
    </citation>
    <scope>NUCLEOTIDE SEQUENCE</scope>
</reference>
<name>W9SM93_9ROSA</name>